<feature type="transmembrane region" description="Helical" evidence="1">
    <location>
        <begin position="46"/>
        <end position="66"/>
    </location>
</feature>
<reference evidence="2 5" key="2">
    <citation type="submission" date="2019-10" db="EMBL/GenBank/DDBJ databases">
        <title>Prolixibacter strains distinguished by the presence of nitrate reductase genes were adept at nitrate-dependent anaerobic corrosion of metallic iron and carbon steel.</title>
        <authorList>
            <person name="Iino T."/>
            <person name="Shono N."/>
            <person name="Ito K."/>
            <person name="Nakamura R."/>
            <person name="Sueoka K."/>
            <person name="Harayama S."/>
            <person name="Ohkuma M."/>
        </authorList>
    </citation>
    <scope>NUCLEOTIDE SEQUENCE [LARGE SCALE GENOMIC DNA]</scope>
    <source>
        <strain evidence="2 5">MIC1-1</strain>
    </source>
</reference>
<keyword evidence="1" id="KW-0472">Membrane</keyword>
<dbReference type="EMBL" id="BLAU01000001">
    <property type="protein sequence ID" value="GET21451.1"/>
    <property type="molecule type" value="Genomic_DNA"/>
</dbReference>
<organism evidence="3 4">
    <name type="scientific">Prolixibacter denitrificans</name>
    <dbReference type="NCBI Taxonomy" id="1541063"/>
    <lineage>
        <taxon>Bacteria</taxon>
        <taxon>Pseudomonadati</taxon>
        <taxon>Bacteroidota</taxon>
        <taxon>Bacteroidia</taxon>
        <taxon>Marinilabiliales</taxon>
        <taxon>Prolixibacteraceae</taxon>
        <taxon>Prolixibacter</taxon>
    </lineage>
</organism>
<dbReference type="Proteomes" id="UP000240621">
    <property type="component" value="Unassembled WGS sequence"/>
</dbReference>
<keyword evidence="1" id="KW-1133">Transmembrane helix</keyword>
<name>A0A2P8CCM1_9BACT</name>
<evidence type="ECO:0000313" key="2">
    <source>
        <dbReference type="EMBL" id="GET21451.1"/>
    </source>
</evidence>
<evidence type="ECO:0000313" key="5">
    <source>
        <dbReference type="Proteomes" id="UP000396862"/>
    </source>
</evidence>
<dbReference type="EMBL" id="PYGC01000005">
    <property type="protein sequence ID" value="PSK82727.1"/>
    <property type="molecule type" value="Genomic_DNA"/>
</dbReference>
<reference evidence="3 4" key="1">
    <citation type="submission" date="2018-03" db="EMBL/GenBank/DDBJ databases">
        <title>Genomic Encyclopedia of Archaeal and Bacterial Type Strains, Phase II (KMG-II): from individual species to whole genera.</title>
        <authorList>
            <person name="Goeker M."/>
        </authorList>
    </citation>
    <scope>NUCLEOTIDE SEQUENCE [LARGE SCALE GENOMIC DNA]</scope>
    <source>
        <strain evidence="3 4">DSM 27267</strain>
    </source>
</reference>
<evidence type="ECO:0000313" key="4">
    <source>
        <dbReference type="Proteomes" id="UP000240621"/>
    </source>
</evidence>
<evidence type="ECO:0000256" key="1">
    <source>
        <dbReference type="SAM" id="Phobius"/>
    </source>
</evidence>
<proteinExistence type="predicted"/>
<accession>A0A2P8CCM1</accession>
<protein>
    <submittedName>
        <fullName evidence="3">Uncharacterized protein</fullName>
    </submittedName>
</protein>
<feature type="transmembrane region" description="Helical" evidence="1">
    <location>
        <begin position="78"/>
        <end position="96"/>
    </location>
</feature>
<evidence type="ECO:0000313" key="3">
    <source>
        <dbReference type="EMBL" id="PSK82727.1"/>
    </source>
</evidence>
<feature type="transmembrane region" description="Helical" evidence="1">
    <location>
        <begin position="12"/>
        <end position="34"/>
    </location>
</feature>
<comment type="caution">
    <text evidence="3">The sequence shown here is derived from an EMBL/GenBank/DDBJ whole genome shotgun (WGS) entry which is preliminary data.</text>
</comment>
<dbReference type="Proteomes" id="UP000396862">
    <property type="component" value="Unassembled WGS sequence"/>
</dbReference>
<keyword evidence="1" id="KW-0812">Transmembrane</keyword>
<sequence>MGLKKTNKNIAFRTLRIVSLLPIGFWPFVFMMSLLFFDERNASKNLMIWGLFTAVNSYPVILIVNLLISNRLYSKSKIAAYALLLWPIILFLYLTFKIS</sequence>
<gene>
    <name evidence="3" type="ORF">CLV93_105119</name>
    <name evidence="2" type="ORF">JCM18694_16970</name>
</gene>
<dbReference type="AlphaFoldDB" id="A0A2P8CCM1"/>
<keyword evidence="5" id="KW-1185">Reference proteome</keyword>